<reference evidence="1" key="1">
    <citation type="journal article" date="2023" name="Phytobiomes J">
        <title>Deciphering the key players within the bacterial microbiota associated with aerial crown gall tumors on rhododendron: Insights into the gallobiome.</title>
        <authorList>
            <person name="Kuzmanovic N."/>
            <person name="Nesme J."/>
            <person name="Wolf J."/>
            <person name="Neumann-Schaal M."/>
            <person name="Petersen J."/>
            <person name="Fernandez-Gnecco G."/>
            <person name="Sproeer C."/>
            <person name="Bunk B."/>
            <person name="Overmann J."/>
            <person name="Sorensen S.J."/>
            <person name="Idczak E."/>
            <person name="Smalla K."/>
        </authorList>
    </citation>
    <scope>NUCLEOTIDE SEQUENCE</scope>
    <source>
        <strain evidence="1">Rho-11.1</strain>
    </source>
</reference>
<dbReference type="EMBL" id="JAVRAF010000003">
    <property type="protein sequence ID" value="MDX8303404.1"/>
    <property type="molecule type" value="Genomic_DNA"/>
</dbReference>
<evidence type="ECO:0008006" key="2">
    <source>
        <dbReference type="Google" id="ProtNLM"/>
    </source>
</evidence>
<organism evidence="1">
    <name type="scientific">Agrobacterium rosae</name>
    <dbReference type="NCBI Taxonomy" id="1972867"/>
    <lineage>
        <taxon>Bacteria</taxon>
        <taxon>Pseudomonadati</taxon>
        <taxon>Pseudomonadota</taxon>
        <taxon>Alphaproteobacteria</taxon>
        <taxon>Hyphomicrobiales</taxon>
        <taxon>Rhizobiaceae</taxon>
        <taxon>Rhizobium/Agrobacterium group</taxon>
        <taxon>Agrobacterium</taxon>
    </lineage>
</organism>
<comment type="caution">
    <text evidence="1">The sequence shown here is derived from an EMBL/GenBank/DDBJ whole genome shotgun (WGS) entry which is preliminary data.</text>
</comment>
<name>A0AAW9FIM6_9HYPH</name>
<evidence type="ECO:0000313" key="1">
    <source>
        <dbReference type="EMBL" id="MDX8303404.1"/>
    </source>
</evidence>
<proteinExistence type="predicted"/>
<dbReference type="RefSeq" id="WP_280523144.1">
    <property type="nucleotide sequence ID" value="NZ_CP192781.1"/>
</dbReference>
<accession>A0AAW9FIM6</accession>
<protein>
    <recommendedName>
        <fullName evidence="2">Transposase</fullName>
    </recommendedName>
</protein>
<sequence length="44" mass="4805">MADGLEGALETISDLAKRKKKHSGKFDAYGHSQAIYLSRVAIQV</sequence>
<gene>
    <name evidence="1" type="ORF">RMR22_14175</name>
</gene>
<dbReference type="AlphaFoldDB" id="A0AAW9FIM6"/>